<dbReference type="SMART" id="SM00355">
    <property type="entry name" value="ZnF_C2H2"/>
    <property type="match status" value="3"/>
</dbReference>
<evidence type="ECO:0000256" key="4">
    <source>
        <dbReference type="ARBA" id="ARBA00022833"/>
    </source>
</evidence>
<dbReference type="AlphaFoldDB" id="A0A2N9EFZ1"/>
<evidence type="ECO:0000256" key="1">
    <source>
        <dbReference type="ARBA" id="ARBA00022723"/>
    </source>
</evidence>
<keyword evidence="7" id="KW-0804">Transcription</keyword>
<dbReference type="SUPFAM" id="SSF57667">
    <property type="entry name" value="beta-beta-alpha zinc fingers"/>
    <property type="match status" value="1"/>
</dbReference>
<proteinExistence type="predicted"/>
<protein>
    <recommendedName>
        <fullName evidence="10">C2H2-type domain-containing protein</fullName>
    </recommendedName>
</protein>
<feature type="compositionally biased region" description="Low complexity" evidence="9">
    <location>
        <begin position="26"/>
        <end position="36"/>
    </location>
</feature>
<dbReference type="EMBL" id="OIVN01000065">
    <property type="protein sequence ID" value="SPC73590.1"/>
    <property type="molecule type" value="Genomic_DNA"/>
</dbReference>
<evidence type="ECO:0000256" key="5">
    <source>
        <dbReference type="ARBA" id="ARBA00023015"/>
    </source>
</evidence>
<dbReference type="GO" id="GO:0008270">
    <property type="term" value="F:zinc ion binding"/>
    <property type="evidence" value="ECO:0007669"/>
    <property type="project" value="UniProtKB-KW"/>
</dbReference>
<dbReference type="InterPro" id="IPR055187">
    <property type="entry name" value="C2CH-3rd_BIRD-IDD"/>
</dbReference>
<dbReference type="Pfam" id="PF22992">
    <property type="entry name" value="C2CH-4th_BIRD-IDD"/>
    <property type="match status" value="1"/>
</dbReference>
<keyword evidence="2" id="KW-0677">Repeat</keyword>
<evidence type="ECO:0000256" key="7">
    <source>
        <dbReference type="ARBA" id="ARBA00023163"/>
    </source>
</evidence>
<dbReference type="FunFam" id="3.30.160.60:FF:000554">
    <property type="entry name" value="protein indeterminate-domain 12-like"/>
    <property type="match status" value="1"/>
</dbReference>
<evidence type="ECO:0000259" key="10">
    <source>
        <dbReference type="PROSITE" id="PS50157"/>
    </source>
</evidence>
<dbReference type="FunFam" id="3.30.160.60:FF:000131">
    <property type="entry name" value="protein indeterminate-domain 5, chloroplastic-like"/>
    <property type="match status" value="1"/>
</dbReference>
<dbReference type="Gene3D" id="3.30.160.60">
    <property type="entry name" value="Classic Zinc Finger"/>
    <property type="match status" value="2"/>
</dbReference>
<feature type="region of interest" description="Disordered" evidence="9">
    <location>
        <begin position="438"/>
        <end position="469"/>
    </location>
</feature>
<evidence type="ECO:0000256" key="9">
    <source>
        <dbReference type="SAM" id="MobiDB-lite"/>
    </source>
</evidence>
<feature type="domain" description="C2H2-type" evidence="10">
    <location>
        <begin position="82"/>
        <end position="104"/>
    </location>
</feature>
<dbReference type="Pfam" id="PF22995">
    <property type="entry name" value="C2CH-3rd_BIRD-IDD"/>
    <property type="match status" value="1"/>
</dbReference>
<keyword evidence="5" id="KW-0805">Transcription regulation</keyword>
<feature type="region of interest" description="Disordered" evidence="9">
    <location>
        <begin position="552"/>
        <end position="596"/>
    </location>
</feature>
<feature type="region of interest" description="Disordered" evidence="9">
    <location>
        <begin position="329"/>
        <end position="384"/>
    </location>
</feature>
<reference evidence="11" key="1">
    <citation type="submission" date="2018-02" db="EMBL/GenBank/DDBJ databases">
        <authorList>
            <person name="Cohen D.B."/>
            <person name="Kent A.D."/>
        </authorList>
    </citation>
    <scope>NUCLEOTIDE SEQUENCE</scope>
</reference>
<name>A0A2N9EFZ1_FAGSY</name>
<dbReference type="InterPro" id="IPR013087">
    <property type="entry name" value="Znf_C2H2_type"/>
</dbReference>
<evidence type="ECO:0000256" key="8">
    <source>
        <dbReference type="PROSITE-ProRule" id="PRU00042"/>
    </source>
</evidence>
<sequence>MAASSSSVPFYGIREEEQNQMKQQHSSAPTSSTAAAPPAPPPQKKKRNQPGTPSNCLAFFITDPDAEVIALSPKTLMATNRFICEVCNKGFQREQNLQLHRRGHNLPWKLKQKTTKEPKRKVYLCPEPTCVHHDPSRALGDLTGIKKHYSRKHGEKKWKCEKCSKRYAVQSDWKAHSKTCGTREYRCDCGTLFSRRDSFITHRAFCDALAQESARQPPNLGSTIGSHLYGSSNMGLGLSQVGPQISSMQDHQNSQSNDILRLGGGRPGQFDHLLPPGIGSSFRPPQPMPSSALFNMQESNQNYHHQEQYQSQQGLLSEKPFHGLMQFSDLQNSTTNNPPPPASNLFNLSFLSNSSNNSSTNANNNNSSNLLIPNHFNNENGNSGGAEGSNLFSANNMIADQITSGVPSLYSNSVQSNTSIHHMSATALLQKAAQMGSTSSNNSASLLRTFGTSSSSGTKSDRPVVPSNLTSMFGENENHFQDLMNSFASGNSPSIFGTGSGGGLSKYGGYDGNSRTSLELMEEPKLHQNLSGGGSDRLTRDFLGVGQIVRSMSGVSQREQQQQQQHHGIDMSSLDSDRNNNTAPSSQSFGGGGNFQ</sequence>
<keyword evidence="3 8" id="KW-0863">Zinc-finger</keyword>
<keyword evidence="1" id="KW-0479">Metal-binding</keyword>
<dbReference type="PANTHER" id="PTHR10593">
    <property type="entry name" value="SERINE/THREONINE-PROTEIN KINASE RIO"/>
    <property type="match status" value="1"/>
</dbReference>
<dbReference type="InterPro" id="IPR031140">
    <property type="entry name" value="IDD1-16"/>
</dbReference>
<accession>A0A2N9EFZ1</accession>
<keyword evidence="6" id="KW-0238">DNA-binding</keyword>
<dbReference type="InterPro" id="IPR036236">
    <property type="entry name" value="Znf_C2H2_sf"/>
</dbReference>
<evidence type="ECO:0000256" key="2">
    <source>
        <dbReference type="ARBA" id="ARBA00022737"/>
    </source>
</evidence>
<dbReference type="GO" id="GO:0003677">
    <property type="term" value="F:DNA binding"/>
    <property type="evidence" value="ECO:0007669"/>
    <property type="project" value="UniProtKB-KW"/>
</dbReference>
<evidence type="ECO:0000256" key="3">
    <source>
        <dbReference type="ARBA" id="ARBA00022771"/>
    </source>
</evidence>
<feature type="compositionally biased region" description="Low complexity" evidence="9">
    <location>
        <begin position="343"/>
        <end position="381"/>
    </location>
</feature>
<feature type="compositionally biased region" description="Polar residues" evidence="9">
    <location>
        <begin position="579"/>
        <end position="588"/>
    </location>
</feature>
<evidence type="ECO:0000256" key="6">
    <source>
        <dbReference type="ARBA" id="ARBA00023125"/>
    </source>
</evidence>
<dbReference type="InterPro" id="IPR055186">
    <property type="entry name" value="C2H2-2nd_BIRD-IDD"/>
</dbReference>
<dbReference type="Pfam" id="PF12874">
    <property type="entry name" value="zf-met"/>
    <property type="match status" value="1"/>
</dbReference>
<dbReference type="Pfam" id="PF22996">
    <property type="entry name" value="C2H2-2nd_BIRD-IDD"/>
    <property type="match status" value="1"/>
</dbReference>
<feature type="region of interest" description="Disordered" evidence="9">
    <location>
        <begin position="1"/>
        <end position="56"/>
    </location>
</feature>
<evidence type="ECO:0000313" key="11">
    <source>
        <dbReference type="EMBL" id="SPC73590.1"/>
    </source>
</evidence>
<organism evidence="11">
    <name type="scientific">Fagus sylvatica</name>
    <name type="common">Beechnut</name>
    <dbReference type="NCBI Taxonomy" id="28930"/>
    <lineage>
        <taxon>Eukaryota</taxon>
        <taxon>Viridiplantae</taxon>
        <taxon>Streptophyta</taxon>
        <taxon>Embryophyta</taxon>
        <taxon>Tracheophyta</taxon>
        <taxon>Spermatophyta</taxon>
        <taxon>Magnoliopsida</taxon>
        <taxon>eudicotyledons</taxon>
        <taxon>Gunneridae</taxon>
        <taxon>Pentapetalae</taxon>
        <taxon>rosids</taxon>
        <taxon>fabids</taxon>
        <taxon>Fagales</taxon>
        <taxon>Fagaceae</taxon>
        <taxon>Fagus</taxon>
    </lineage>
</organism>
<dbReference type="PANTHER" id="PTHR10593:SF214">
    <property type="entry name" value="PROTEIN INDETERMINATE-DOMAIN 5, CHLOROPLASTIC"/>
    <property type="match status" value="1"/>
</dbReference>
<dbReference type="InterPro" id="IPR055185">
    <property type="entry name" value="C2CH-4th_BIRD-IDD"/>
</dbReference>
<gene>
    <name evidence="11" type="ORF">FSB_LOCUS1472</name>
</gene>
<keyword evidence="4" id="KW-0862">Zinc</keyword>
<dbReference type="PROSITE" id="PS00028">
    <property type="entry name" value="ZINC_FINGER_C2H2_1"/>
    <property type="match status" value="1"/>
</dbReference>
<dbReference type="GO" id="GO:0003700">
    <property type="term" value="F:DNA-binding transcription factor activity"/>
    <property type="evidence" value="ECO:0007669"/>
    <property type="project" value="TreeGrafter"/>
</dbReference>
<dbReference type="GO" id="GO:0005634">
    <property type="term" value="C:nucleus"/>
    <property type="evidence" value="ECO:0007669"/>
    <property type="project" value="TreeGrafter"/>
</dbReference>
<dbReference type="PROSITE" id="PS50157">
    <property type="entry name" value="ZINC_FINGER_C2H2_2"/>
    <property type="match status" value="1"/>
</dbReference>